<name>A0A6J7WWM5_9CAUD</name>
<protein>
    <submittedName>
        <fullName evidence="2">MPP_superfamily domain containing protein</fullName>
    </submittedName>
</protein>
<dbReference type="EMBL" id="LR798292">
    <property type="protein sequence ID" value="CAB5221238.1"/>
    <property type="molecule type" value="Genomic_DNA"/>
</dbReference>
<proteinExistence type="predicted"/>
<reference evidence="2" key="1">
    <citation type="submission" date="2020-05" db="EMBL/GenBank/DDBJ databases">
        <authorList>
            <person name="Chiriac C."/>
            <person name="Salcher M."/>
            <person name="Ghai R."/>
            <person name="Kavagutti S V."/>
        </authorList>
    </citation>
    <scope>NUCLEOTIDE SEQUENCE</scope>
</reference>
<dbReference type="InterPro" id="IPR004843">
    <property type="entry name" value="Calcineurin-like_PHP"/>
</dbReference>
<accession>A0A6J7WWM5</accession>
<dbReference type="InterPro" id="IPR029052">
    <property type="entry name" value="Metallo-depent_PP-like"/>
</dbReference>
<sequence>MASIKVCQTSDTHLGITPPKALAKMFRKMKEGDASGKEPFDVFLHNGDYCGGTNGARSVATTVKMFRELFPDKPFITNIGNHDYWYIARRPKGSVHKNPSASDFYNNLEKIGEVFTANNVHFLDEDGPFRFNGFTFVGHSGWYAATNPATNDAKYLPHGLSGHTHANLQKTAMNGLERNLSLLNETDINVAFSSHFPVIGEADDIGLQKYGGLLSIGDHMQAAYNCRFFFCGHAHQYHDGPLRYECGPDYGKPAYKIWTLEGK</sequence>
<dbReference type="CDD" id="cd00838">
    <property type="entry name" value="MPP_superfamily"/>
    <property type="match status" value="1"/>
</dbReference>
<dbReference type="SUPFAM" id="SSF56300">
    <property type="entry name" value="Metallo-dependent phosphatases"/>
    <property type="match status" value="1"/>
</dbReference>
<evidence type="ECO:0000259" key="1">
    <source>
        <dbReference type="Pfam" id="PF00149"/>
    </source>
</evidence>
<gene>
    <name evidence="2" type="ORF">UFOVP244_114</name>
</gene>
<organism evidence="2">
    <name type="scientific">uncultured Caudovirales phage</name>
    <dbReference type="NCBI Taxonomy" id="2100421"/>
    <lineage>
        <taxon>Viruses</taxon>
        <taxon>Duplodnaviria</taxon>
        <taxon>Heunggongvirae</taxon>
        <taxon>Uroviricota</taxon>
        <taxon>Caudoviricetes</taxon>
        <taxon>Peduoviridae</taxon>
        <taxon>Maltschvirus</taxon>
        <taxon>Maltschvirus maltsch</taxon>
    </lineage>
</organism>
<dbReference type="Pfam" id="PF00149">
    <property type="entry name" value="Metallophos"/>
    <property type="match status" value="1"/>
</dbReference>
<evidence type="ECO:0000313" key="2">
    <source>
        <dbReference type="EMBL" id="CAB5221238.1"/>
    </source>
</evidence>
<dbReference type="GO" id="GO:0016787">
    <property type="term" value="F:hydrolase activity"/>
    <property type="evidence" value="ECO:0007669"/>
    <property type="project" value="InterPro"/>
</dbReference>
<dbReference type="Gene3D" id="3.60.21.10">
    <property type="match status" value="1"/>
</dbReference>
<feature type="domain" description="Calcineurin-like phosphoesterase" evidence="1">
    <location>
        <begin position="5"/>
        <end position="237"/>
    </location>
</feature>